<dbReference type="Gene3D" id="3.90.950.20">
    <property type="entry name" value="CinA-like"/>
    <property type="match status" value="1"/>
</dbReference>
<evidence type="ECO:0000259" key="1">
    <source>
        <dbReference type="Pfam" id="PF02464"/>
    </source>
</evidence>
<evidence type="ECO:0000313" key="2">
    <source>
        <dbReference type="EMBL" id="TCG10754.1"/>
    </source>
</evidence>
<dbReference type="Proteomes" id="UP000291072">
    <property type="component" value="Unassembled WGS sequence"/>
</dbReference>
<protein>
    <submittedName>
        <fullName evidence="2">CinA family protein</fullName>
    </submittedName>
</protein>
<name>A0A4R0XJX8_9MOLU</name>
<feature type="domain" description="CinA C-terminal" evidence="1">
    <location>
        <begin position="2"/>
        <end position="125"/>
    </location>
</feature>
<dbReference type="InterPro" id="IPR036653">
    <property type="entry name" value="CinA-like_C"/>
</dbReference>
<accession>A0A4R0XJX8</accession>
<reference evidence="2 3" key="1">
    <citation type="submission" date="2018-02" db="EMBL/GenBank/DDBJ databases">
        <title>Mycoplasma marinum and Mycoplasma todarodis sp. nov., moderately halophilic and psychrotolerant mycoplasmas isolated from cephalopods.</title>
        <authorList>
            <person name="Viver T."/>
        </authorList>
    </citation>
    <scope>NUCLEOTIDE SEQUENCE [LARGE SCALE GENOMIC DNA]</scope>
    <source>
        <strain evidence="2 3">5H</strain>
    </source>
</reference>
<dbReference type="AlphaFoldDB" id="A0A4R0XJX8"/>
<keyword evidence="3" id="KW-1185">Reference proteome</keyword>
<dbReference type="EMBL" id="PSZP01000023">
    <property type="protein sequence ID" value="TCG10754.1"/>
    <property type="molecule type" value="Genomic_DNA"/>
</dbReference>
<dbReference type="SUPFAM" id="SSF142433">
    <property type="entry name" value="CinA-like"/>
    <property type="match status" value="1"/>
</dbReference>
<sequence>MKTLGSIESFTGGAFAAAITSVPGASKYYKGSVITYATELKEKIGVDTSRGVVNAKVAQEMSMKGKEFLGVDTCISFTGNAGPIPMEDKPVGLVYIGINGIVHKKNFTGTRKEIINKAVQFAIEIWRGE</sequence>
<gene>
    <name evidence="2" type="ORF">C4B25_03160</name>
</gene>
<dbReference type="Pfam" id="PF02464">
    <property type="entry name" value="CinA"/>
    <property type="match status" value="1"/>
</dbReference>
<organism evidence="2 3">
    <name type="scientific">Mycoplasma todarodis</name>
    <dbReference type="NCBI Taxonomy" id="1937191"/>
    <lineage>
        <taxon>Bacteria</taxon>
        <taxon>Bacillati</taxon>
        <taxon>Mycoplasmatota</taxon>
        <taxon>Mollicutes</taxon>
        <taxon>Mycoplasmataceae</taxon>
        <taxon>Mycoplasma</taxon>
    </lineage>
</organism>
<dbReference type="OrthoDB" id="399376at2"/>
<evidence type="ECO:0000313" key="3">
    <source>
        <dbReference type="Proteomes" id="UP000291072"/>
    </source>
</evidence>
<dbReference type="NCBIfam" id="TIGR00199">
    <property type="entry name" value="PncC_domain"/>
    <property type="match status" value="1"/>
</dbReference>
<dbReference type="RefSeq" id="WP_131613600.1">
    <property type="nucleotide sequence ID" value="NZ_PSZP01000023.1"/>
</dbReference>
<proteinExistence type="predicted"/>
<comment type="caution">
    <text evidence="2">The sequence shown here is derived from an EMBL/GenBank/DDBJ whole genome shotgun (WGS) entry which is preliminary data.</text>
</comment>
<dbReference type="InterPro" id="IPR008136">
    <property type="entry name" value="CinA_C"/>
</dbReference>